<evidence type="ECO:0000313" key="3">
    <source>
        <dbReference type="EMBL" id="KAF2206283.1"/>
    </source>
</evidence>
<protein>
    <recommendedName>
        <fullName evidence="2">NADP-dependent oxidoreductase domain-containing protein</fullName>
    </recommendedName>
</protein>
<proteinExistence type="predicted"/>
<organism evidence="3 4">
    <name type="scientific">Cercospora zeae-maydis SCOH1-5</name>
    <dbReference type="NCBI Taxonomy" id="717836"/>
    <lineage>
        <taxon>Eukaryota</taxon>
        <taxon>Fungi</taxon>
        <taxon>Dikarya</taxon>
        <taxon>Ascomycota</taxon>
        <taxon>Pezizomycotina</taxon>
        <taxon>Dothideomycetes</taxon>
        <taxon>Dothideomycetidae</taxon>
        <taxon>Mycosphaerellales</taxon>
        <taxon>Mycosphaerellaceae</taxon>
        <taxon>Cercospora</taxon>
    </lineage>
</organism>
<feature type="domain" description="NADP-dependent oxidoreductase" evidence="2">
    <location>
        <begin position="235"/>
        <end position="532"/>
    </location>
</feature>
<reference evidence="3" key="1">
    <citation type="journal article" date="2020" name="Stud. Mycol.">
        <title>101 Dothideomycetes genomes: a test case for predicting lifestyles and emergence of pathogens.</title>
        <authorList>
            <person name="Haridas S."/>
            <person name="Albert R."/>
            <person name="Binder M."/>
            <person name="Bloem J."/>
            <person name="Labutti K."/>
            <person name="Salamov A."/>
            <person name="Andreopoulos B."/>
            <person name="Baker S."/>
            <person name="Barry K."/>
            <person name="Bills G."/>
            <person name="Bluhm B."/>
            <person name="Cannon C."/>
            <person name="Castanera R."/>
            <person name="Culley D."/>
            <person name="Daum C."/>
            <person name="Ezra D."/>
            <person name="Gonzalez J."/>
            <person name="Henrissat B."/>
            <person name="Kuo A."/>
            <person name="Liang C."/>
            <person name="Lipzen A."/>
            <person name="Lutzoni F."/>
            <person name="Magnuson J."/>
            <person name="Mondo S."/>
            <person name="Nolan M."/>
            <person name="Ohm R."/>
            <person name="Pangilinan J."/>
            <person name="Park H.-J."/>
            <person name="Ramirez L."/>
            <person name="Alfaro M."/>
            <person name="Sun H."/>
            <person name="Tritt A."/>
            <person name="Yoshinaga Y."/>
            <person name="Zwiers L.-H."/>
            <person name="Turgeon B."/>
            <person name="Goodwin S."/>
            <person name="Spatafora J."/>
            <person name="Crous P."/>
            <person name="Grigoriev I."/>
        </authorList>
    </citation>
    <scope>NUCLEOTIDE SEQUENCE</scope>
    <source>
        <strain evidence="3">SCOH1-5</strain>
    </source>
</reference>
<dbReference type="EMBL" id="ML992727">
    <property type="protein sequence ID" value="KAF2206283.1"/>
    <property type="molecule type" value="Genomic_DNA"/>
</dbReference>
<dbReference type="Pfam" id="PF00248">
    <property type="entry name" value="Aldo_ket_red"/>
    <property type="match status" value="1"/>
</dbReference>
<accession>A0A6A6EYM6</accession>
<dbReference type="SUPFAM" id="SSF51430">
    <property type="entry name" value="NAD(P)-linked oxidoreductase"/>
    <property type="match status" value="1"/>
</dbReference>
<dbReference type="InterPro" id="IPR036812">
    <property type="entry name" value="NAD(P)_OxRdtase_dom_sf"/>
</dbReference>
<dbReference type="InterPro" id="IPR023210">
    <property type="entry name" value="NADP_OxRdtase_dom"/>
</dbReference>
<evidence type="ECO:0000259" key="2">
    <source>
        <dbReference type="Pfam" id="PF00248"/>
    </source>
</evidence>
<evidence type="ECO:0000256" key="1">
    <source>
        <dbReference type="ARBA" id="ARBA00023002"/>
    </source>
</evidence>
<evidence type="ECO:0000313" key="4">
    <source>
        <dbReference type="Proteomes" id="UP000799539"/>
    </source>
</evidence>
<keyword evidence="4" id="KW-1185">Reference proteome</keyword>
<dbReference type="PANTHER" id="PTHR43147">
    <property type="entry name" value="PROTEIN TAS"/>
    <property type="match status" value="1"/>
</dbReference>
<sequence length="552" mass="61325">MSSTPETNAKMAHVNLMTDTIVANLPEEGLRAVLRSMLAVEPSITKAFEERARQYLIKQAKLPKGDLFTNDGKQIKSTSIFHEQQGRIRAMLGCGLCFESLPLLADVISQATGLESNSKNDNLAHDLASVDGDVIQALTAVQKMLLIPTGSRQLNQTEIQPVSQLYDAIEKGKKQYSSDDTYPFARSLFALQCSQLLPEISEQSARLSISPGVTIPPLPEAIESFTLNGHALPRLFSGLWQLSSPSWGTASLAQINAQFQQYSSLGFTAYDMADHYGDAELLFGRFRSSCTNPGALFGATKYCIFTSTQITAEVVASNIAERCHRMQASHVDLLQFHWQDYSNPNYTLALQHLQSDSRVHALGLCNFDTQHMLQAINSGIRIHTNQVQFSLIDSRPLHSMVPACKAHGIKLLTYGTLLGGFLSGTWLNQPEPLDNFSQSITPSQRKYYEMIVNWGGWDLFQELLHVLQDVGNKYDRSVSCVAMRWVLDIAEDVVGAVIVGTRWGVSGHAEENLRVYGWNLNDTDLARIEEVLKRSRRDEMVKSLGDCGGEYR</sequence>
<dbReference type="PANTHER" id="PTHR43147:SF2">
    <property type="entry name" value="NADP-DEPENDENT OXIDOREDUCTASE DOMAIN-CONTAINING PROTEIN"/>
    <property type="match status" value="1"/>
</dbReference>
<keyword evidence="1" id="KW-0560">Oxidoreductase</keyword>
<dbReference type="GO" id="GO:0016491">
    <property type="term" value="F:oxidoreductase activity"/>
    <property type="evidence" value="ECO:0007669"/>
    <property type="project" value="UniProtKB-KW"/>
</dbReference>
<dbReference type="OrthoDB" id="686384at2759"/>
<dbReference type="AlphaFoldDB" id="A0A6A6EYM6"/>
<name>A0A6A6EYM6_9PEZI</name>
<dbReference type="Proteomes" id="UP000799539">
    <property type="component" value="Unassembled WGS sequence"/>
</dbReference>
<gene>
    <name evidence="3" type="ORF">CERZMDRAFT_53475</name>
</gene>
<dbReference type="Gene3D" id="3.20.20.100">
    <property type="entry name" value="NADP-dependent oxidoreductase domain"/>
    <property type="match status" value="1"/>
</dbReference>